<dbReference type="SUPFAM" id="SSF109604">
    <property type="entry name" value="HD-domain/PDEase-like"/>
    <property type="match status" value="1"/>
</dbReference>
<dbReference type="GO" id="GO:0008803">
    <property type="term" value="F:bis(5'-nucleosyl)-tetraphosphatase (symmetrical) activity"/>
    <property type="evidence" value="ECO:0007669"/>
    <property type="project" value="UniProtKB-EC"/>
</dbReference>
<comment type="catalytic activity">
    <reaction evidence="6">
        <text>P(1),P(4)-bis(5'-adenosyl) tetraphosphate + H2O = 2 ADP + 2 H(+)</text>
        <dbReference type="Rhea" id="RHEA:24252"/>
        <dbReference type="ChEBI" id="CHEBI:15377"/>
        <dbReference type="ChEBI" id="CHEBI:15378"/>
        <dbReference type="ChEBI" id="CHEBI:58141"/>
        <dbReference type="ChEBI" id="CHEBI:456216"/>
        <dbReference type="EC" id="3.6.1.41"/>
    </reaction>
</comment>
<protein>
    <recommendedName>
        <fullName evidence="1">bis(5'-nucleosyl)-tetraphosphatase (symmetrical)</fullName>
        <ecNumber evidence="1">3.6.1.41</ecNumber>
    </recommendedName>
</protein>
<dbReference type="GO" id="GO:0000166">
    <property type="term" value="F:nucleotide binding"/>
    <property type="evidence" value="ECO:0007669"/>
    <property type="project" value="UniProtKB-KW"/>
</dbReference>
<dbReference type="CDD" id="cd00077">
    <property type="entry name" value="HDc"/>
    <property type="match status" value="1"/>
</dbReference>
<dbReference type="InterPro" id="IPR005249">
    <property type="entry name" value="YqeK"/>
</dbReference>
<dbReference type="Gene3D" id="1.10.3210.10">
    <property type="entry name" value="Hypothetical protein af1432"/>
    <property type="match status" value="1"/>
</dbReference>
<evidence type="ECO:0000256" key="5">
    <source>
        <dbReference type="ARBA" id="ARBA00023004"/>
    </source>
</evidence>
<dbReference type="InterPro" id="IPR006674">
    <property type="entry name" value="HD_domain"/>
</dbReference>
<evidence type="ECO:0000256" key="2">
    <source>
        <dbReference type="ARBA" id="ARBA00022723"/>
    </source>
</evidence>
<dbReference type="EC" id="3.6.1.41" evidence="1"/>
<keyword evidence="5" id="KW-0408">Iron</keyword>
<dbReference type="Pfam" id="PF01966">
    <property type="entry name" value="HD"/>
    <property type="match status" value="1"/>
</dbReference>
<reference evidence="8" key="1">
    <citation type="journal article" date="2021" name="PeerJ">
        <title>Extensive microbial diversity within the chicken gut microbiome revealed by metagenomics and culture.</title>
        <authorList>
            <person name="Gilroy R."/>
            <person name="Ravi A."/>
            <person name="Getino M."/>
            <person name="Pursley I."/>
            <person name="Horton D.L."/>
            <person name="Alikhan N.F."/>
            <person name="Baker D."/>
            <person name="Gharbi K."/>
            <person name="Hall N."/>
            <person name="Watson M."/>
            <person name="Adriaenssens E.M."/>
            <person name="Foster-Nyarko E."/>
            <person name="Jarju S."/>
            <person name="Secka A."/>
            <person name="Antonio M."/>
            <person name="Oren A."/>
            <person name="Chaudhuri R.R."/>
            <person name="La Ragione R."/>
            <person name="Hildebrand F."/>
            <person name="Pallen M.J."/>
        </authorList>
    </citation>
    <scope>NUCLEOTIDE SEQUENCE</scope>
    <source>
        <strain evidence="8">ChiGjej1B1-13045</strain>
    </source>
</reference>
<evidence type="ECO:0000259" key="7">
    <source>
        <dbReference type="PROSITE" id="PS51831"/>
    </source>
</evidence>
<dbReference type="InterPro" id="IPR006675">
    <property type="entry name" value="HDIG_dom"/>
</dbReference>
<dbReference type="PANTHER" id="PTHR35795">
    <property type="entry name" value="SLR1885 PROTEIN"/>
    <property type="match status" value="1"/>
</dbReference>
<evidence type="ECO:0000256" key="3">
    <source>
        <dbReference type="ARBA" id="ARBA00022741"/>
    </source>
</evidence>
<dbReference type="PANTHER" id="PTHR35795:SF1">
    <property type="entry name" value="BIS(5'-NUCLEOSYL)-TETRAPHOSPHATASE, SYMMETRICAL"/>
    <property type="match status" value="1"/>
</dbReference>
<gene>
    <name evidence="8" type="primary">yqeK</name>
    <name evidence="8" type="ORF">H9817_05530</name>
</gene>
<dbReference type="AlphaFoldDB" id="A0A9D2DAQ2"/>
<keyword evidence="4 8" id="KW-0378">Hydrolase</keyword>
<accession>A0A9D2DAQ2</accession>
<dbReference type="NCBIfam" id="TIGR00488">
    <property type="entry name" value="bis(5'-nucleosyl)-tetraphosphatase (symmetrical) YqeK"/>
    <property type="match status" value="1"/>
</dbReference>
<dbReference type="InterPro" id="IPR051094">
    <property type="entry name" value="Diverse_Catalytic_Enzymes"/>
</dbReference>
<keyword evidence="2" id="KW-0479">Metal-binding</keyword>
<dbReference type="EMBL" id="DXCD01000144">
    <property type="protein sequence ID" value="HIZ13369.1"/>
    <property type="molecule type" value="Genomic_DNA"/>
</dbReference>
<dbReference type="PROSITE" id="PS51831">
    <property type="entry name" value="HD"/>
    <property type="match status" value="1"/>
</dbReference>
<proteinExistence type="predicted"/>
<keyword evidence="3" id="KW-0547">Nucleotide-binding</keyword>
<sequence length="193" mass="21909">MTERLAEIRKELKKKLKKERYEHTIGVMYTAASLAMCYGADIQKALTAGLLHDCGKFSPPKDQIKLCEKYGIELTKSELDMPALIHAKLGAYLAEHEYGITDREILDSITYHTTGRPGMSMLEKIIFIADYIEPNRREIPGLAEIRGIVFQDIDRAVCLSAERTVRYLTDGGKAVDPATISTYEFYKEKREEV</sequence>
<evidence type="ECO:0000313" key="9">
    <source>
        <dbReference type="Proteomes" id="UP000824017"/>
    </source>
</evidence>
<evidence type="ECO:0000313" key="8">
    <source>
        <dbReference type="EMBL" id="HIZ13369.1"/>
    </source>
</evidence>
<comment type="caution">
    <text evidence="8">The sequence shown here is derived from an EMBL/GenBank/DDBJ whole genome shotgun (WGS) entry which is preliminary data.</text>
</comment>
<dbReference type="GO" id="GO:0046872">
    <property type="term" value="F:metal ion binding"/>
    <property type="evidence" value="ECO:0007669"/>
    <property type="project" value="UniProtKB-KW"/>
</dbReference>
<dbReference type="SMART" id="SM00471">
    <property type="entry name" value="HDc"/>
    <property type="match status" value="1"/>
</dbReference>
<dbReference type="InterPro" id="IPR003607">
    <property type="entry name" value="HD/PDEase_dom"/>
</dbReference>
<dbReference type="NCBIfam" id="TIGR00277">
    <property type="entry name" value="HDIG"/>
    <property type="match status" value="1"/>
</dbReference>
<name>A0A9D2DAQ2_9FIRM</name>
<dbReference type="Proteomes" id="UP000824017">
    <property type="component" value="Unassembled WGS sequence"/>
</dbReference>
<reference evidence="8" key="2">
    <citation type="submission" date="2021-04" db="EMBL/GenBank/DDBJ databases">
        <authorList>
            <person name="Gilroy R."/>
        </authorList>
    </citation>
    <scope>NUCLEOTIDE SEQUENCE</scope>
    <source>
        <strain evidence="8">ChiGjej1B1-13045</strain>
    </source>
</reference>
<evidence type="ECO:0000256" key="6">
    <source>
        <dbReference type="ARBA" id="ARBA00049417"/>
    </source>
</evidence>
<evidence type="ECO:0000256" key="1">
    <source>
        <dbReference type="ARBA" id="ARBA00012506"/>
    </source>
</evidence>
<evidence type="ECO:0000256" key="4">
    <source>
        <dbReference type="ARBA" id="ARBA00022801"/>
    </source>
</evidence>
<organism evidence="8 9">
    <name type="scientific">Candidatus Mediterraneibacter stercorigallinarum</name>
    <dbReference type="NCBI Taxonomy" id="2838686"/>
    <lineage>
        <taxon>Bacteria</taxon>
        <taxon>Bacillati</taxon>
        <taxon>Bacillota</taxon>
        <taxon>Clostridia</taxon>
        <taxon>Lachnospirales</taxon>
        <taxon>Lachnospiraceae</taxon>
        <taxon>Mediterraneibacter</taxon>
    </lineage>
</organism>
<feature type="domain" description="HD" evidence="7">
    <location>
        <begin position="20"/>
        <end position="135"/>
    </location>
</feature>